<proteinExistence type="predicted"/>
<evidence type="ECO:0000313" key="4">
    <source>
        <dbReference type="Proteomes" id="UP000253891"/>
    </source>
</evidence>
<feature type="region of interest" description="Disordered" evidence="1">
    <location>
        <begin position="46"/>
        <end position="85"/>
    </location>
</feature>
<feature type="domain" description="DUF6287" evidence="2">
    <location>
        <begin position="89"/>
        <end position="121"/>
    </location>
</feature>
<evidence type="ECO:0000313" key="3">
    <source>
        <dbReference type="EMBL" id="GAP00498.1"/>
    </source>
</evidence>
<dbReference type="InterPro" id="IPR046254">
    <property type="entry name" value="DUF6287"/>
</dbReference>
<dbReference type="AlphaFoldDB" id="A0A0K8MJ77"/>
<sequence>MLKRKSIFTIATVAVIAAGTGTYVMGSQLGSHHEDKDKTSVQITSKKMAATESSSTSAVPNTGASSQASSTMASSSSSSAAPAQPVTKAMDINAIKNGDYSSVVGTWQNPDGNKLVFDKNGLVSTTFGGTTATDYTVYVNQTQHLPAATIQDGMLKAYLGPKDENLEEASSVDQFYFIPKGVNMTGTSDNSHDRIYTGQSYEDDNIFQKVN</sequence>
<dbReference type="OrthoDB" id="2152146at2"/>
<gene>
    <name evidence="3" type="ORF">FFIC_285170</name>
</gene>
<dbReference type="Proteomes" id="UP000253891">
    <property type="component" value="Unassembled WGS sequence"/>
</dbReference>
<reference evidence="3 4" key="1">
    <citation type="journal article" date="2015" name="BMC Genomics">
        <title>Comparative genomics of Fructobacillus spp. and Leuconostoc spp. reveals niche-specific evolution of Fructobacillus spp.</title>
        <authorList>
            <person name="Endo A."/>
            <person name="Tanizawa Y."/>
            <person name="Tanaka N."/>
            <person name="Maeno S."/>
            <person name="Kumar H."/>
            <person name="Shiwa Y."/>
            <person name="Okada S."/>
            <person name="Yoshikawa H."/>
            <person name="Dicks L."/>
            <person name="Nakagawa J."/>
            <person name="Arita M."/>
        </authorList>
    </citation>
    <scope>NUCLEOTIDE SEQUENCE [LARGE SCALE GENOMIC DNA]</scope>
    <source>
        <strain evidence="3 4">JCM 12225</strain>
    </source>
</reference>
<feature type="compositionally biased region" description="Low complexity" evidence="1">
    <location>
        <begin position="64"/>
        <end position="83"/>
    </location>
</feature>
<protein>
    <recommendedName>
        <fullName evidence="2">DUF6287 domain-containing protein</fullName>
    </recommendedName>
</protein>
<dbReference type="EMBL" id="DF968005">
    <property type="protein sequence ID" value="GAP00498.1"/>
    <property type="molecule type" value="Genomic_DNA"/>
</dbReference>
<keyword evidence="4" id="KW-1185">Reference proteome</keyword>
<dbReference type="RefSeq" id="WP_061993784.1">
    <property type="nucleotide sequence ID" value="NZ_DF968005.1"/>
</dbReference>
<dbReference type="STRING" id="157463.GCA_001047075_01383"/>
<name>A0A0K8MJ77_9LACO</name>
<dbReference type="Pfam" id="PF19804">
    <property type="entry name" value="DUF6287"/>
    <property type="match status" value="1"/>
</dbReference>
<accession>A0A0K8MJ77</accession>
<evidence type="ECO:0000259" key="2">
    <source>
        <dbReference type="Pfam" id="PF19804"/>
    </source>
</evidence>
<feature type="compositionally biased region" description="Polar residues" evidence="1">
    <location>
        <begin position="46"/>
        <end position="63"/>
    </location>
</feature>
<organism evidence="3 4">
    <name type="scientific">Fructobacillus ficulneus</name>
    <dbReference type="NCBI Taxonomy" id="157463"/>
    <lineage>
        <taxon>Bacteria</taxon>
        <taxon>Bacillati</taxon>
        <taxon>Bacillota</taxon>
        <taxon>Bacilli</taxon>
        <taxon>Lactobacillales</taxon>
        <taxon>Lactobacillaceae</taxon>
        <taxon>Fructobacillus</taxon>
    </lineage>
</organism>
<evidence type="ECO:0000256" key="1">
    <source>
        <dbReference type="SAM" id="MobiDB-lite"/>
    </source>
</evidence>